<dbReference type="EMBL" id="WNUR01000320">
    <property type="protein sequence ID" value="MDZ7542628.1"/>
    <property type="molecule type" value="Genomic_DNA"/>
</dbReference>
<organism evidence="1 2">
    <name type="scientific">Clostridium perfringens</name>
    <dbReference type="NCBI Taxonomy" id="1502"/>
    <lineage>
        <taxon>Bacteria</taxon>
        <taxon>Bacillati</taxon>
        <taxon>Bacillota</taxon>
        <taxon>Clostridia</taxon>
        <taxon>Eubacteriales</taxon>
        <taxon>Clostridiaceae</taxon>
        <taxon>Clostridium</taxon>
    </lineage>
</organism>
<proteinExistence type="predicted"/>
<accession>A0AAW9KDW9</accession>
<comment type="caution">
    <text evidence="1">The sequence shown here is derived from an EMBL/GenBank/DDBJ whole genome shotgun (WGS) entry which is preliminary data.</text>
</comment>
<gene>
    <name evidence="1" type="primary">fliE</name>
    <name evidence="1" type="ORF">GNF83_15755</name>
</gene>
<dbReference type="Proteomes" id="UP001288944">
    <property type="component" value="Unassembled WGS sequence"/>
</dbReference>
<keyword evidence="1" id="KW-0282">Flagellum</keyword>
<name>A0AAW9KDW9_CLOPF</name>
<keyword evidence="1" id="KW-0966">Cell projection</keyword>
<reference evidence="1" key="1">
    <citation type="submission" date="2019-11" db="EMBL/GenBank/DDBJ databases">
        <title>Characterization of Clostridium perfringens isolates from swine manure treated agricultural soils.</title>
        <authorList>
            <person name="Wushke S.T."/>
        </authorList>
    </citation>
    <scope>NUCLEOTIDE SEQUENCE</scope>
    <source>
        <strain evidence="1">X62</strain>
    </source>
</reference>
<protein>
    <submittedName>
        <fullName evidence="1">Flagellar hook-basal body complex protein FliE</fullName>
    </submittedName>
</protein>
<sequence>MIINNFVPTEKVFENNIVSDNKVNSNGSNFQNILKDSLD</sequence>
<feature type="non-terminal residue" evidence="1">
    <location>
        <position position="39"/>
    </location>
</feature>
<evidence type="ECO:0000313" key="1">
    <source>
        <dbReference type="EMBL" id="MDZ7542628.1"/>
    </source>
</evidence>
<dbReference type="AlphaFoldDB" id="A0AAW9KDW9"/>
<keyword evidence="1" id="KW-0969">Cilium</keyword>
<evidence type="ECO:0000313" key="2">
    <source>
        <dbReference type="Proteomes" id="UP001288944"/>
    </source>
</evidence>